<dbReference type="EMBL" id="JABWRZ020000001">
    <property type="protein sequence ID" value="MBV4490251.1"/>
    <property type="molecule type" value="Genomic_DNA"/>
</dbReference>
<protein>
    <submittedName>
        <fullName evidence="2">Halovibrin HvnA</fullName>
    </submittedName>
</protein>
<proteinExistence type="predicted"/>
<keyword evidence="3" id="KW-1185">Reference proteome</keyword>
<comment type="caution">
    <text evidence="2">The sequence shown here is derived from an EMBL/GenBank/DDBJ whole genome shotgun (WGS) entry which is preliminary data.</text>
</comment>
<sequence length="316" mass="34605">MRETQPFNVLKFTEAIAMRRYLLVFAALLLSACQVNRAPESTVLPSANQSVITVNGEQTAAALTARYNDTRADCGGASVPAFLCSGVILRITRYSPDYDSWDPSPTSERLGGQSFSFVRKDSKASKLAWKLNNGFILYAIFGAPPGKMDPEVLCIFPVDGASDLRAEQRCGPYVDNNPTSKSCDLQGITTAQQWLTLYAAQSQQNQKLCSFNVRDDRNHLAGPAFYAGVLARSLGAPTDKRFTQHNELVLKTWATGQGAVLPIQAFFYLNAMGLADAKKDKARFLAKTNISLPLIKITLPTTQAEEVKFEYVAGDN</sequence>
<dbReference type="Proteomes" id="UP000609530">
    <property type="component" value="Unassembled WGS sequence"/>
</dbReference>
<evidence type="ECO:0000256" key="1">
    <source>
        <dbReference type="SAM" id="SignalP"/>
    </source>
</evidence>
<name>A0ABS6Q7T4_9PSED</name>
<keyword evidence="1" id="KW-0732">Signal</keyword>
<dbReference type="PROSITE" id="PS51257">
    <property type="entry name" value="PROKAR_LIPOPROTEIN"/>
    <property type="match status" value="1"/>
</dbReference>
<feature type="signal peptide" evidence="1">
    <location>
        <begin position="1"/>
        <end position="37"/>
    </location>
</feature>
<dbReference type="RefSeq" id="WP_186677802.1">
    <property type="nucleotide sequence ID" value="NZ_JABWRZ020000001.1"/>
</dbReference>
<accession>A0ABS6Q7T4</accession>
<evidence type="ECO:0000313" key="3">
    <source>
        <dbReference type="Proteomes" id="UP000609530"/>
    </source>
</evidence>
<evidence type="ECO:0000313" key="2">
    <source>
        <dbReference type="EMBL" id="MBV4490251.1"/>
    </source>
</evidence>
<feature type="chain" id="PRO_5045129205" evidence="1">
    <location>
        <begin position="38"/>
        <end position="316"/>
    </location>
</feature>
<reference evidence="2 3" key="1">
    <citation type="journal article" date="2020" name="Microorganisms">
        <title>Reliable Identification of Environmental Pseudomonas Isolates Using the rpoD Gene.</title>
        <authorList>
            <consortium name="The Broad Institute Genome Sequencing Platform"/>
            <person name="Girard L."/>
            <person name="Lood C."/>
            <person name="Rokni-Zadeh H."/>
            <person name="van Noort V."/>
            <person name="Lavigne R."/>
            <person name="De Mot R."/>
        </authorList>
    </citation>
    <scope>NUCLEOTIDE SEQUENCE [LARGE SCALE GENOMIC DNA]</scope>
    <source>
        <strain evidence="2 3">RD9SR1</strain>
    </source>
</reference>
<gene>
    <name evidence="2" type="ORF">HU760_006500</name>
</gene>
<organism evidence="2 3">
    <name type="scientific">Pseudomonas oryzicola</name>
    <dbReference type="NCBI Taxonomy" id="485876"/>
    <lineage>
        <taxon>Bacteria</taxon>
        <taxon>Pseudomonadati</taxon>
        <taxon>Pseudomonadota</taxon>
        <taxon>Gammaproteobacteria</taxon>
        <taxon>Pseudomonadales</taxon>
        <taxon>Pseudomonadaceae</taxon>
        <taxon>Pseudomonas</taxon>
    </lineage>
</organism>